<dbReference type="CTD" id="9825852"/>
<dbReference type="Proteomes" id="UP000483820">
    <property type="component" value="Chromosome III"/>
</dbReference>
<keyword evidence="1" id="KW-0812">Transmembrane</keyword>
<comment type="caution">
    <text evidence="2">The sequence shown here is derived from an EMBL/GenBank/DDBJ whole genome shotgun (WGS) entry which is preliminary data.</text>
</comment>
<keyword evidence="1" id="KW-1133">Transmembrane helix</keyword>
<dbReference type="KEGG" id="crq:GCK72_009571"/>
<dbReference type="AlphaFoldDB" id="A0A6A5H2X1"/>
<keyword evidence="1" id="KW-0472">Membrane</keyword>
<dbReference type="GeneID" id="9825852"/>
<gene>
    <name evidence="2" type="ORF">GCK72_009571</name>
</gene>
<evidence type="ECO:0000313" key="3">
    <source>
        <dbReference type="Proteomes" id="UP000483820"/>
    </source>
</evidence>
<reference evidence="2 3" key="1">
    <citation type="submission" date="2019-12" db="EMBL/GenBank/DDBJ databases">
        <title>Chromosome-level assembly of the Caenorhabditis remanei genome.</title>
        <authorList>
            <person name="Teterina A.A."/>
            <person name="Willis J.H."/>
            <person name="Phillips P.C."/>
        </authorList>
    </citation>
    <scope>NUCLEOTIDE SEQUENCE [LARGE SCALE GENOMIC DNA]</scope>
    <source>
        <strain evidence="2 3">PX506</strain>
        <tissue evidence="2">Whole organism</tissue>
    </source>
</reference>
<proteinExistence type="predicted"/>
<feature type="transmembrane region" description="Helical" evidence="1">
    <location>
        <begin position="20"/>
        <end position="37"/>
    </location>
</feature>
<protein>
    <submittedName>
        <fullName evidence="2">Uncharacterized protein</fullName>
    </submittedName>
</protein>
<feature type="transmembrane region" description="Helical" evidence="1">
    <location>
        <begin position="120"/>
        <end position="139"/>
    </location>
</feature>
<organism evidence="2 3">
    <name type="scientific">Caenorhabditis remanei</name>
    <name type="common">Caenorhabditis vulgaris</name>
    <dbReference type="NCBI Taxonomy" id="31234"/>
    <lineage>
        <taxon>Eukaryota</taxon>
        <taxon>Metazoa</taxon>
        <taxon>Ecdysozoa</taxon>
        <taxon>Nematoda</taxon>
        <taxon>Chromadorea</taxon>
        <taxon>Rhabditida</taxon>
        <taxon>Rhabditina</taxon>
        <taxon>Rhabditomorpha</taxon>
        <taxon>Rhabditoidea</taxon>
        <taxon>Rhabditidae</taxon>
        <taxon>Peloderinae</taxon>
        <taxon>Caenorhabditis</taxon>
    </lineage>
</organism>
<dbReference type="RefSeq" id="XP_003113253.2">
    <property type="nucleotide sequence ID" value="XM_003113205.2"/>
</dbReference>
<evidence type="ECO:0000313" key="2">
    <source>
        <dbReference type="EMBL" id="KAF1761315.1"/>
    </source>
</evidence>
<dbReference type="EMBL" id="WUAV01000003">
    <property type="protein sequence ID" value="KAF1761315.1"/>
    <property type="molecule type" value="Genomic_DNA"/>
</dbReference>
<sequence>MPVKTPFGILREYECKREHLRLSLWLFFLAISVMFLIRHLLFMWLLVLFCTINAYIALGIYWGTVRSIWWSHKAHIFCICLLTTLWITLPFYLAHNESMLHLCMSPVASCGIQDLRQRRLFMYLYSALYFIGIGMMVFAEACRLRMTCYLLFKARRFEARAAAAEASMMNVNITVGTLEEQQQQPSEKDLKEIVIVA</sequence>
<feature type="transmembrane region" description="Helical" evidence="1">
    <location>
        <begin position="74"/>
        <end position="94"/>
    </location>
</feature>
<evidence type="ECO:0000256" key="1">
    <source>
        <dbReference type="SAM" id="Phobius"/>
    </source>
</evidence>
<accession>A0A6A5H2X1</accession>
<feature type="transmembrane region" description="Helical" evidence="1">
    <location>
        <begin position="43"/>
        <end position="62"/>
    </location>
</feature>
<name>A0A6A5H2X1_CAERE</name>